<evidence type="ECO:0000256" key="4">
    <source>
        <dbReference type="ARBA" id="ARBA00023163"/>
    </source>
</evidence>
<evidence type="ECO:0000256" key="5">
    <source>
        <dbReference type="ARBA" id="ARBA00025466"/>
    </source>
</evidence>
<proteinExistence type="predicted"/>
<keyword evidence="3" id="KW-0805">Transcription regulation</keyword>
<evidence type="ECO:0000256" key="1">
    <source>
        <dbReference type="ARBA" id="ARBA00011764"/>
    </source>
</evidence>
<dbReference type="EMBL" id="KQ461185">
    <property type="protein sequence ID" value="KPJ07413.1"/>
    <property type="molecule type" value="Genomic_DNA"/>
</dbReference>
<evidence type="ECO:0000256" key="2">
    <source>
        <dbReference type="ARBA" id="ARBA00016807"/>
    </source>
</evidence>
<dbReference type="AlphaFoldDB" id="A0A194QPF3"/>
<accession>A0A194QPF3</accession>
<comment type="subunit">
    <text evidence="1">Self-associates forming complexes of several hundred monomers.</text>
</comment>
<evidence type="ECO:0000259" key="7">
    <source>
        <dbReference type="Pfam" id="PF13873"/>
    </source>
</evidence>
<name>A0A194QPF3_PAPMA</name>
<evidence type="ECO:0000256" key="6">
    <source>
        <dbReference type="SAM" id="MobiDB-lite"/>
    </source>
</evidence>
<reference evidence="8 9" key="1">
    <citation type="journal article" date="2015" name="Nat. Commun.">
        <title>Outbred genome sequencing and CRISPR/Cas9 gene editing in butterflies.</title>
        <authorList>
            <person name="Li X."/>
            <person name="Fan D."/>
            <person name="Zhang W."/>
            <person name="Liu G."/>
            <person name="Zhang L."/>
            <person name="Zhao L."/>
            <person name="Fang X."/>
            <person name="Chen L."/>
            <person name="Dong Y."/>
            <person name="Chen Y."/>
            <person name="Ding Y."/>
            <person name="Zhao R."/>
            <person name="Feng M."/>
            <person name="Zhu Y."/>
            <person name="Feng Y."/>
            <person name="Jiang X."/>
            <person name="Zhu D."/>
            <person name="Xiang H."/>
            <person name="Feng X."/>
            <person name="Li S."/>
            <person name="Wang J."/>
            <person name="Zhang G."/>
            <person name="Kronforst M.R."/>
            <person name="Wang W."/>
        </authorList>
    </citation>
    <scope>NUCLEOTIDE SEQUENCE [LARGE SCALE GENOMIC DNA]</scope>
    <source>
        <strain evidence="8">Ya'a_city_454_Pm</strain>
        <tissue evidence="8">Whole body</tissue>
    </source>
</reference>
<keyword evidence="9" id="KW-1185">Reference proteome</keyword>
<feature type="region of interest" description="Disordered" evidence="6">
    <location>
        <begin position="103"/>
        <end position="124"/>
    </location>
</feature>
<gene>
    <name evidence="8" type="ORF">RR48_08426</name>
</gene>
<feature type="domain" description="Myb/SANT-like DNA-binding" evidence="7">
    <location>
        <begin position="9"/>
        <end position="85"/>
    </location>
</feature>
<dbReference type="Proteomes" id="UP000053240">
    <property type="component" value="Unassembled WGS sequence"/>
</dbReference>
<dbReference type="InParanoid" id="A0A194QPF3"/>
<organism evidence="8 9">
    <name type="scientific">Papilio machaon</name>
    <name type="common">Old World swallowtail butterfly</name>
    <dbReference type="NCBI Taxonomy" id="76193"/>
    <lineage>
        <taxon>Eukaryota</taxon>
        <taxon>Metazoa</taxon>
        <taxon>Ecdysozoa</taxon>
        <taxon>Arthropoda</taxon>
        <taxon>Hexapoda</taxon>
        <taxon>Insecta</taxon>
        <taxon>Pterygota</taxon>
        <taxon>Neoptera</taxon>
        <taxon>Endopterygota</taxon>
        <taxon>Lepidoptera</taxon>
        <taxon>Glossata</taxon>
        <taxon>Ditrysia</taxon>
        <taxon>Papilionoidea</taxon>
        <taxon>Papilionidae</taxon>
        <taxon>Papilioninae</taxon>
        <taxon>Papilio</taxon>
    </lineage>
</organism>
<sequence>MSGVLTRCRVSSEQLDLLLSFMEEHRDFAAGKQSIYSRFSSSKLWRLLAERLNAAAADTGGARKSPDKWCRYWADIKYKARKKCAAGGALGDLSNAEERLQSILGTRPPDSSGRGGSNSDEERKPVLEDDMYSEGSGGAGVAPGGDPRLGTEELLAEAAMRSALAAEKQAEAVTQAVDLLRDIVALMRERTYAPAHAHAHAAHASHAPHAAPAHVAHAAHPAHAAHEHGMVSLQQQHHPRI</sequence>
<evidence type="ECO:0000256" key="3">
    <source>
        <dbReference type="ARBA" id="ARBA00023015"/>
    </source>
</evidence>
<dbReference type="InterPro" id="IPR028002">
    <property type="entry name" value="Myb_DNA-bind_5"/>
</dbReference>
<feature type="region of interest" description="Disordered" evidence="6">
    <location>
        <begin position="219"/>
        <end position="241"/>
    </location>
</feature>
<feature type="compositionally biased region" description="Polar residues" evidence="6">
    <location>
        <begin position="232"/>
        <end position="241"/>
    </location>
</feature>
<protein>
    <recommendedName>
        <fullName evidence="2">Regulatory protein zeste</fullName>
    </recommendedName>
</protein>
<evidence type="ECO:0000313" key="9">
    <source>
        <dbReference type="Proteomes" id="UP000053240"/>
    </source>
</evidence>
<evidence type="ECO:0000313" key="8">
    <source>
        <dbReference type="EMBL" id="KPJ07413.1"/>
    </source>
</evidence>
<keyword evidence="4" id="KW-0804">Transcription</keyword>
<dbReference type="Pfam" id="PF13873">
    <property type="entry name" value="Myb_DNA-bind_5"/>
    <property type="match status" value="1"/>
</dbReference>
<dbReference type="KEGG" id="pmac:106718959"/>
<dbReference type="OrthoDB" id="7418048at2759"/>
<comment type="function">
    <text evidence="5">Involved in transvection phenomena (= synapsis-dependent gene expression), where the synaptic pairing of chromosomes carrying genes with which zeste interacts influences the expression of these genes. Zeste binds to DNA and stimulates transcription from a nearby promoter.</text>
</comment>